<evidence type="ECO:0000256" key="1">
    <source>
        <dbReference type="ARBA" id="ARBA00001917"/>
    </source>
</evidence>
<evidence type="ECO:0000313" key="9">
    <source>
        <dbReference type="Proteomes" id="UP001058016"/>
    </source>
</evidence>
<reference evidence="8 9" key="1">
    <citation type="submission" date="2021-03" db="EMBL/GenBank/DDBJ databases">
        <title>Comparative Genomics and Metabolomics in the genus Turicibacter.</title>
        <authorList>
            <person name="Maki J."/>
            <person name="Looft T."/>
        </authorList>
    </citation>
    <scope>NUCLEOTIDE SEQUENCE</scope>
    <source>
        <strain evidence="8">ISU324</strain>
        <strain evidence="7 9">MMM721</strain>
    </source>
</reference>
<comment type="cofactor">
    <cofactor evidence="1">
        <name>FMN</name>
        <dbReference type="ChEBI" id="CHEBI:58210"/>
    </cofactor>
</comment>
<protein>
    <submittedName>
        <fullName evidence="8">Nitroreductase family protein</fullName>
    </submittedName>
</protein>
<evidence type="ECO:0000256" key="2">
    <source>
        <dbReference type="ARBA" id="ARBA00007118"/>
    </source>
</evidence>
<dbReference type="EMBL" id="CP071249">
    <property type="protein sequence ID" value="UUF05168.1"/>
    <property type="molecule type" value="Genomic_DNA"/>
</dbReference>
<evidence type="ECO:0000256" key="3">
    <source>
        <dbReference type="ARBA" id="ARBA00022630"/>
    </source>
</evidence>
<keyword evidence="5" id="KW-0560">Oxidoreductase</keyword>
<dbReference type="PANTHER" id="PTHR43673">
    <property type="entry name" value="NAD(P)H NITROREDUCTASE YDGI-RELATED"/>
    <property type="match status" value="1"/>
</dbReference>
<evidence type="ECO:0000259" key="6">
    <source>
        <dbReference type="Pfam" id="PF00881"/>
    </source>
</evidence>
<dbReference type="InterPro" id="IPR029479">
    <property type="entry name" value="Nitroreductase"/>
</dbReference>
<evidence type="ECO:0000313" key="10">
    <source>
        <dbReference type="Proteomes" id="UP001058072"/>
    </source>
</evidence>
<dbReference type="Gene3D" id="3.40.109.10">
    <property type="entry name" value="NADH Oxidase"/>
    <property type="match status" value="1"/>
</dbReference>
<dbReference type="Pfam" id="PF00881">
    <property type="entry name" value="Nitroreductase"/>
    <property type="match status" value="1"/>
</dbReference>
<comment type="similarity">
    <text evidence="2">Belongs to the nitroreductase family.</text>
</comment>
<accession>A0A9Q9CI64</accession>
<organism evidence="8 10">
    <name type="scientific">Turicibacter bilis</name>
    <dbReference type="NCBI Taxonomy" id="2735723"/>
    <lineage>
        <taxon>Bacteria</taxon>
        <taxon>Bacillati</taxon>
        <taxon>Bacillota</taxon>
        <taxon>Erysipelotrichia</taxon>
        <taxon>Erysipelotrichales</taxon>
        <taxon>Turicibacteraceae</taxon>
        <taxon>Turicibacter</taxon>
    </lineage>
</organism>
<dbReference type="SUPFAM" id="SSF55469">
    <property type="entry name" value="FMN-dependent nitroreductase-like"/>
    <property type="match status" value="1"/>
</dbReference>
<evidence type="ECO:0000256" key="4">
    <source>
        <dbReference type="ARBA" id="ARBA00022643"/>
    </source>
</evidence>
<dbReference type="InterPro" id="IPR000415">
    <property type="entry name" value="Nitroreductase-like"/>
</dbReference>
<dbReference type="Proteomes" id="UP001058072">
    <property type="component" value="Chromosome"/>
</dbReference>
<gene>
    <name evidence="7" type="ORF">J0J69_08675</name>
    <name evidence="8" type="ORF">J0J70_05315</name>
</gene>
<dbReference type="GO" id="GO:0016491">
    <property type="term" value="F:oxidoreductase activity"/>
    <property type="evidence" value="ECO:0007669"/>
    <property type="project" value="UniProtKB-KW"/>
</dbReference>
<dbReference type="Proteomes" id="UP001058016">
    <property type="component" value="Chromosome"/>
</dbReference>
<evidence type="ECO:0000313" key="7">
    <source>
        <dbReference type="EMBL" id="UUF05168.1"/>
    </source>
</evidence>
<evidence type="ECO:0000256" key="5">
    <source>
        <dbReference type="ARBA" id="ARBA00023002"/>
    </source>
</evidence>
<feature type="domain" description="Nitroreductase" evidence="6">
    <location>
        <begin position="8"/>
        <end position="153"/>
    </location>
</feature>
<evidence type="ECO:0000313" key="8">
    <source>
        <dbReference type="EMBL" id="UUF09379.1"/>
    </source>
</evidence>
<sequence>MLNTLEAIAKRRSHHEFKGTKLSKNQLELLIKCGLSAPSCNNEQPWFLVGILNCEIIHQLNDEIGMVKGHIGHDYFYGAPALILILGDKLATNAMVDCAVCTQNILLAAEDLNLASCWIDEVKALNQSEKFYDYEGKLKIPEGYEFMGGVALGERVNTPEEPEQRRGTWTIID</sequence>
<dbReference type="EMBL" id="CP071250">
    <property type="protein sequence ID" value="UUF09379.1"/>
    <property type="molecule type" value="Genomic_DNA"/>
</dbReference>
<dbReference type="PANTHER" id="PTHR43673:SF2">
    <property type="entry name" value="NITROREDUCTASE"/>
    <property type="match status" value="1"/>
</dbReference>
<keyword evidence="9" id="KW-1185">Reference proteome</keyword>
<keyword evidence="4" id="KW-0288">FMN</keyword>
<proteinExistence type="inferred from homology"/>
<dbReference type="AlphaFoldDB" id="A0A9Q9CI64"/>
<keyword evidence="3" id="KW-0285">Flavoprotein</keyword>
<name>A0A9Q9CI64_9FIRM</name>